<feature type="non-terminal residue" evidence="2">
    <location>
        <position position="1"/>
    </location>
</feature>
<name>A0A6J4P124_9RHOB</name>
<feature type="non-terminal residue" evidence="2">
    <location>
        <position position="178"/>
    </location>
</feature>
<dbReference type="EMBL" id="CADCUU010000159">
    <property type="protein sequence ID" value="CAA9403380.1"/>
    <property type="molecule type" value="Genomic_DNA"/>
</dbReference>
<dbReference type="AlphaFoldDB" id="A0A6J4P124"/>
<protein>
    <submittedName>
        <fullName evidence="2">Uncharacterized protein</fullName>
    </submittedName>
</protein>
<organism evidence="2">
    <name type="scientific">uncultured Rubellimicrobium sp</name>
    <dbReference type="NCBI Taxonomy" id="543078"/>
    <lineage>
        <taxon>Bacteria</taxon>
        <taxon>Pseudomonadati</taxon>
        <taxon>Pseudomonadota</taxon>
        <taxon>Alphaproteobacteria</taxon>
        <taxon>Rhodobacterales</taxon>
        <taxon>Roseobacteraceae</taxon>
        <taxon>Rubellimicrobium</taxon>
        <taxon>environmental samples</taxon>
    </lineage>
</organism>
<evidence type="ECO:0000256" key="1">
    <source>
        <dbReference type="SAM" id="MobiDB-lite"/>
    </source>
</evidence>
<gene>
    <name evidence="2" type="ORF">AVDCRST_MAG15-1142</name>
</gene>
<feature type="region of interest" description="Disordered" evidence="1">
    <location>
        <begin position="58"/>
        <end position="178"/>
    </location>
</feature>
<proteinExistence type="predicted"/>
<sequence length="178" mass="19728">HRGGLARGLSAGAPQRHALRTGAGARSIPLVPRRAHGPHRAVRGAAFGPVGLPCRGRALPPLGRHQDVDPCRRSPAGGRHHRRAGLRRRDGAEPDQPQARTLLRLRAPVDLPRPDRHRRERARLLHRSPHRAGLLHLPGCDPVRGPDSRPLLRRQALDRPRRRRSDRGARHPAHPSPL</sequence>
<accession>A0A6J4P124</accession>
<evidence type="ECO:0000313" key="2">
    <source>
        <dbReference type="EMBL" id="CAA9403380.1"/>
    </source>
</evidence>
<feature type="compositionally biased region" description="Basic residues" evidence="1">
    <location>
        <begin position="160"/>
        <end position="178"/>
    </location>
</feature>
<feature type="region of interest" description="Disordered" evidence="1">
    <location>
        <begin position="1"/>
        <end position="27"/>
    </location>
</feature>
<feature type="compositionally biased region" description="Basic residues" evidence="1">
    <location>
        <begin position="115"/>
        <end position="130"/>
    </location>
</feature>
<reference evidence="2" key="1">
    <citation type="submission" date="2020-02" db="EMBL/GenBank/DDBJ databases">
        <authorList>
            <person name="Meier V. D."/>
        </authorList>
    </citation>
    <scope>NUCLEOTIDE SEQUENCE</scope>
    <source>
        <strain evidence="2">AVDCRST_MAG15</strain>
    </source>
</reference>